<feature type="compositionally biased region" description="Acidic residues" evidence="1">
    <location>
        <begin position="16"/>
        <end position="29"/>
    </location>
</feature>
<dbReference type="EMBL" id="JAIVFG010000075">
    <property type="protein sequence ID" value="MDB0573869.1"/>
    <property type="molecule type" value="Genomic_DNA"/>
</dbReference>
<accession>A0AAW5ZVV0</accession>
<sequence>MNTEDVKLDPRKFDNDMLEETQEPTDDEVFDGIYNSGLSVPEHSVDYQKWLAWLRENRPGSRPHR</sequence>
<proteinExistence type="predicted"/>
<dbReference type="RefSeq" id="WP_271657377.1">
    <property type="nucleotide sequence ID" value="NZ_JAIVFG010000075.1"/>
</dbReference>
<reference evidence="2" key="1">
    <citation type="submission" date="2021-09" db="EMBL/GenBank/DDBJ databases">
        <title>Genomic analysis of Ralstonia spp.</title>
        <authorList>
            <person name="Aburjaile F."/>
            <person name="Ariute J.C."/>
            <person name="Pais A.K.L."/>
            <person name="Albuquerque G.M.R."/>
            <person name="Silva A.M.F."/>
            <person name="Brenig B."/>
            <person name="Azevedo V."/>
            <person name="Matiuzzi M."/>
            <person name="Ramos R."/>
            <person name="Goes-Neto A."/>
            <person name="Soares S."/>
            <person name="Iseppon A.M.B."/>
            <person name="Souza E."/>
            <person name="Gama M."/>
        </authorList>
    </citation>
    <scope>NUCLEOTIDE SEQUENCE</scope>
    <source>
        <strain evidence="2">CCRMRs91</strain>
    </source>
</reference>
<feature type="compositionally biased region" description="Basic and acidic residues" evidence="1">
    <location>
        <begin position="1"/>
        <end position="15"/>
    </location>
</feature>
<protein>
    <submittedName>
        <fullName evidence="2">Uncharacterized protein</fullName>
    </submittedName>
</protein>
<evidence type="ECO:0000313" key="2">
    <source>
        <dbReference type="EMBL" id="MDB0573869.1"/>
    </source>
</evidence>
<feature type="region of interest" description="Disordered" evidence="1">
    <location>
        <begin position="1"/>
        <end position="29"/>
    </location>
</feature>
<evidence type="ECO:0000256" key="1">
    <source>
        <dbReference type="SAM" id="MobiDB-lite"/>
    </source>
</evidence>
<name>A0AAW5ZVV0_RALSL</name>
<dbReference type="Proteomes" id="UP001144050">
    <property type="component" value="Unassembled WGS sequence"/>
</dbReference>
<gene>
    <name evidence="2" type="ORF">LBW59_24300</name>
</gene>
<evidence type="ECO:0000313" key="3">
    <source>
        <dbReference type="Proteomes" id="UP001144050"/>
    </source>
</evidence>
<dbReference type="AlphaFoldDB" id="A0AAW5ZVV0"/>
<comment type="caution">
    <text evidence="2">The sequence shown here is derived from an EMBL/GenBank/DDBJ whole genome shotgun (WGS) entry which is preliminary data.</text>
</comment>
<organism evidence="2 3">
    <name type="scientific">Ralstonia solanacearum</name>
    <name type="common">Pseudomonas solanacearum</name>
    <dbReference type="NCBI Taxonomy" id="305"/>
    <lineage>
        <taxon>Bacteria</taxon>
        <taxon>Pseudomonadati</taxon>
        <taxon>Pseudomonadota</taxon>
        <taxon>Betaproteobacteria</taxon>
        <taxon>Burkholderiales</taxon>
        <taxon>Burkholderiaceae</taxon>
        <taxon>Ralstonia</taxon>
        <taxon>Ralstonia solanacearum species complex</taxon>
    </lineage>
</organism>